<dbReference type="Pfam" id="PF12951">
    <property type="entry name" value="PATR"/>
    <property type="match status" value="3"/>
</dbReference>
<dbReference type="PANTHER" id="PTHR12338">
    <property type="entry name" value="AUTOTRANSPORTER"/>
    <property type="match status" value="1"/>
</dbReference>
<evidence type="ECO:0000313" key="3">
    <source>
        <dbReference type="EMBL" id="GKX54638.1"/>
    </source>
</evidence>
<dbReference type="CDD" id="cd01344">
    <property type="entry name" value="PL2_Passenger_AT"/>
    <property type="match status" value="1"/>
</dbReference>
<dbReference type="Gene3D" id="2.160.20.20">
    <property type="match status" value="2"/>
</dbReference>
<dbReference type="InterPro" id="IPR050909">
    <property type="entry name" value="Bact_Autotransporter_VF"/>
</dbReference>
<dbReference type="InterPro" id="IPR005546">
    <property type="entry name" value="Autotransporte_beta"/>
</dbReference>
<dbReference type="PROSITE" id="PS51208">
    <property type="entry name" value="AUTOTRANSPORTER"/>
    <property type="match status" value="1"/>
</dbReference>
<evidence type="ECO:0000256" key="1">
    <source>
        <dbReference type="ARBA" id="ARBA00022729"/>
    </source>
</evidence>
<dbReference type="EMBL" id="BRLH01000001">
    <property type="protein sequence ID" value="GKX54638.1"/>
    <property type="molecule type" value="Genomic_DNA"/>
</dbReference>
<keyword evidence="1" id="KW-0732">Signal</keyword>
<evidence type="ECO:0000313" key="4">
    <source>
        <dbReference type="Proteomes" id="UP001058124"/>
    </source>
</evidence>
<dbReference type="InterPro" id="IPR043990">
    <property type="entry name" value="AC_1"/>
</dbReference>
<name>A0AAV5N141_9GAMM</name>
<feature type="domain" description="Autotransporter" evidence="2">
    <location>
        <begin position="2961"/>
        <end position="3245"/>
    </location>
</feature>
<dbReference type="Proteomes" id="UP001058124">
    <property type="component" value="Unassembled WGS sequence"/>
</dbReference>
<dbReference type="Gene3D" id="2.40.128.130">
    <property type="entry name" value="Autotransporter beta-domain"/>
    <property type="match status" value="1"/>
</dbReference>
<dbReference type="NCBIfam" id="TIGR02601">
    <property type="entry name" value="autotrns_rpt"/>
    <property type="match status" value="1"/>
</dbReference>
<reference evidence="3" key="1">
    <citation type="submission" date="2022-06" db="EMBL/GenBank/DDBJ databases">
        <title>Draft genome sequences of Leminorella grimontii str. JCM5902.</title>
        <authorList>
            <person name="Wakabayashi Y."/>
            <person name="Kojima K."/>
        </authorList>
    </citation>
    <scope>NUCLEOTIDE SEQUENCE</scope>
    <source>
        <strain evidence="3">JCM 5902</strain>
    </source>
</reference>
<dbReference type="InterPro" id="IPR006315">
    <property type="entry name" value="OM_autotransptr_brl_dom"/>
</dbReference>
<dbReference type="SUPFAM" id="SSF51126">
    <property type="entry name" value="Pectin lyase-like"/>
    <property type="match status" value="3"/>
</dbReference>
<dbReference type="InterPro" id="IPR013425">
    <property type="entry name" value="Autotrns_rpt"/>
</dbReference>
<dbReference type="SMART" id="SM00869">
    <property type="entry name" value="Autotransporter"/>
    <property type="match status" value="1"/>
</dbReference>
<dbReference type="InterPro" id="IPR011050">
    <property type="entry name" value="Pectin_lyase_fold/virulence"/>
</dbReference>
<proteinExistence type="predicted"/>
<sequence>MSTLALAAFGSVPNISFASPLCDAGYVCYLDSTWTHQGMNNGVGTLLINDGNAYTVYGPTSMKTNITYPVRKAITLTDAWNNGWVSGLAAAVDPSTLGQIVFSNNYEGSATVVNDSGITETVNLYDPTKLITSSSASQTIVTILDPSVTNVDFYYDAGFVKVTDGEARVRLSGLDAITTGLSRNTAFALADGTGSTKAKIVWESDVVYEPIILKDDFSLTNTSGSQQVLSYTFKGAFTAFDGTPWTVNGLDDYKDYLAWLNDKVRDGSINSATKYETYKSAAYTQQAFDYDYLIPAGTGPAELYAAKNGDALLMAKGANATVEVAAGVTITQKTGPTSAVGNADYADNASVPYGVVLVTEGGQGHNYGTLRAHGGYGLVSSQGEGSRFTNESVGLIEIGSGSLTDDSGKNRTQTIVARDGGEVVNQGRIVHYGSNASTSDASVVFYVYNKGVLTNDGLISLGSTEKQWSNGGYQTIRSIGLTGSDSRFINTANGILQLGIDPEDGSSTGVGTNSFLLKLDTQNTPTTQSENHGKINAGSRVSGSNLIYAISTGINYFTNYGVINLDGNRDENGDLASNAVFNAAMYRSNSSSANPIDFENQGTINVDGYGNVALKAVTRGKIISSGTINVKGNRTSSGLNNYGAWVEGSGSLIEISGNVNLTGDDSIGVYATNRGTIKLSGNGQVTFADGENQIGYYIYGAGSAINNTGSGTQDVTTARSTLMRLDGGASFTGSASAASIMSASGEGSTVIVATGTGTTVSSGGMTVNVSGKDATGFLVEGGAKGTIDNTAIINLDGVGATAGIADGKKHSLSGEEQILTETEMRATELTAGATLTSTLNGAIGYIVRNLATLKNTGDITFTGVGATGIMVEEGATGVNDGNITLGENGVGLFASANTNTTSLTNTGNLTLNGDGAVGISATGSKVVVDMVSSGGSTPTIKMNGNNAVGVKASGGSVVNLDSSVVIEFSASATDQIAFWLSGKSDAGASSTVNVVASATPYSVSGERSTLFFVDGAANLSGALNVLVSGKDASGLRVSGTDSTATVNSGSQIEVTGENATGVLAQLGGSAIIASGAAFTVSGVSATVGIAEDDGSVITNGATVTSSVGSSGSTAFIARNGGELRNTGNIDLSAGSQNVAIDIFNGKVYNSGSIKANGTAIHIRGSGSVINNNGSIEATGGRAVIELGQDASLDLAAVSGSGTITAKGTADGILLSEGAIALNVSDTTIDMSDVSSTGVGIHNKAGISGIRLDNTTIRVNDGVGIYTGATLDASNSGTIAVRDGVGILYQNTNGTATANDLDLSGSQGLTINVNGNGGRGIVANMTGADKTVDSAVNVNILSASGSAALDVTGAATLIQRGDLVSASDDVIKAGNATAIINSGKIHAGSRTSNVVVMNDALNKSFTNTGNILGQLNFGAGVNVVQLKNGSAIDGDIALGSDDGNQITLSGASNSLTGNISGTGNGNRVSLQDGADVTGSVLLAGGNNRLTLSDSAVLTGNASTGSGNNEIYLSGSATLAGTLSVGSGANALTLSDASHLDNFTAVSGGENYVTVKDGATFQTLNAGTGGATDSLTFDNASYALTNVSSIQHFDRLNLINGALFTTALALQMGDGPSTLGVINVDSSSTLKLNSLAAYTLDHQLTGSGLLDVVSGTSFNFASTVGNQFTGTVQMNSDSFALSGTNTLALTNATLAVMNDNVTIVGIGTQNVGGLAFGGGMLDFGITIPNASVSRAFIRATDALDVSGSGSVKVNRSGFDNGTAPTVNATLGLLDQQNEALVQLVSSATVNGNAGAIRLIDENGAAISNGSVVAIGQNGTHAADATYDYRLVTDGSGGKGLYVGYGLTQVNLLTSGLTRLTIDASHSAEKTLSAKVTGTGDLGIKAGNGANALTIANEHNNYSGETDLQTGTLILGSNGALGETSKLSLANATTVNASGYSQTVGELNGSVGSTLDLGGGWLTMLNGGSSSGALSGSGQITVSGGTLTVNNANAGLSATTTVDAGAIALLKDVAALGTGGVVANGAVTLNNASGAFTNALSGSGTLESQNGSGVTLIGNNAGFSGEMRIDGLSSLTVNEGKNVGAASAIQNAGRFIVNNAADMTLPTLVNGVGSLVKNGAGTLTLSGSNTYSGDTLIQQGNVAISQSANLGDGSSTNRVVLDGGHLQITANTTSGRDVTLAKSGSVIVDSGVTATLNGWNDGGNAALAITKAGDGILIWNGDNSANAAAVNVTGGVLQVEALENLASATGVVNLLSGSALSVLKTGATADNLHFTRQLQGSGELRINLGDSDKAFTFDASAGGGDFSGTLTMNDGHFILDTQADSVMSNATLALNGGAGKLGSMKLQGNHLMAGLTLNGGRLEVDFRAADHRPDGFLTVDRLDASGGGSLAITTPANLPNPLPVTGASLFDQDDGVYDQIVAAALVNGSGSQISLVKADGSPVGLDTIVGLIQSGVTAGNAHYGYFGAVRDDGLYLGYGLTQLDAFANQSIILDNTNAVDNALGARLTGDGGFTVNAAGTVRIGNAASDYRGTTLVNLGSVVLITDNAFGQTSELLMQANVGVDLNGNAQTVGSLNSQSGSLLNLNGGELTVNQGGMTNGQMVGQGTLNLTGGVLNVTQNNAGLNAQVNVDAGATARLIQAQGLGLSAINLEGLLDLDGAGGSLNNALRGSGHVALNNAANVTLTADNAGFNGLFTTDVGSTLAASEKRQLGSASVNNDGTLILNAGGHWELENDIQGTGTLVKRGFGTVQIDGSNVTVGQTRVENGLLLIGSEPGSTANLVSDVFIDTQGIVGGYGTVTGEVENKGSISVGRAQSGSEYGGFTIDGDYVGSGGKVVFYTQLAGDGSSTDRLTIAGDTRGLTDVVVLNANGAGEKTENGIRLIEVGGNSDGVFKLSGRAVAGAYEYFLYQGGAATPDDGDWYLRSEIYSPTPDPSVYRPEGAGYMANMAAAGKLFSLRLEDREGRAENSSMWLRQVGSRTKHRDTSGQLHTATNSYVVQGGGEIWGTDFGDADRIGLGVMLAYGKANSKVRSTQTHYHAKSSIDGYSAGLYGSWYQDATTLNGLYVDSWAQYSWLDAEVNGEGMAKESYNMKGYSASLEAGYRMSVYQSANGEVFLTPQGQVTWNGIRPDDHWESNGKAYVTGSGKNNVQTRLGMKLSRDGVNDADKGADKLFTAYAEANWLYNSEQAGAVMDGVKIKQAGSRNVGELKLGAEGKLNGGLNLWSNVSQQLGDKGYSDTSVTLGIKYSF</sequence>
<dbReference type="NCBIfam" id="TIGR01414">
    <property type="entry name" value="autotrans_barl"/>
    <property type="match status" value="1"/>
</dbReference>
<evidence type="ECO:0000259" key="2">
    <source>
        <dbReference type="PROSITE" id="PS51208"/>
    </source>
</evidence>
<dbReference type="PANTHER" id="PTHR12338:SF5">
    <property type="entry name" value="ANTIGEN 43-RELATED"/>
    <property type="match status" value="1"/>
</dbReference>
<organism evidence="3 4">
    <name type="scientific">Leminorella grimontii</name>
    <dbReference type="NCBI Taxonomy" id="82981"/>
    <lineage>
        <taxon>Bacteria</taxon>
        <taxon>Pseudomonadati</taxon>
        <taxon>Pseudomonadota</taxon>
        <taxon>Gammaproteobacteria</taxon>
        <taxon>Enterobacterales</taxon>
        <taxon>Budviciaceae</taxon>
        <taxon>Leminorella</taxon>
    </lineage>
</organism>
<dbReference type="InterPro" id="IPR036709">
    <property type="entry name" value="Autotransporte_beta_dom_sf"/>
</dbReference>
<comment type="caution">
    <text evidence="3">The sequence shown here is derived from an EMBL/GenBank/DDBJ whole genome shotgun (WGS) entry which is preliminary data.</text>
</comment>
<dbReference type="GO" id="GO:0019867">
    <property type="term" value="C:outer membrane"/>
    <property type="evidence" value="ECO:0007669"/>
    <property type="project" value="InterPro"/>
</dbReference>
<dbReference type="SUPFAM" id="SSF103515">
    <property type="entry name" value="Autotransporter"/>
    <property type="match status" value="1"/>
</dbReference>
<dbReference type="InterPro" id="IPR012332">
    <property type="entry name" value="Autotransporter_pectin_lyase_C"/>
</dbReference>
<gene>
    <name evidence="3" type="primary">yapH</name>
    <name evidence="3" type="ORF">SOASR030_07500</name>
</gene>
<dbReference type="Pfam" id="PF18883">
    <property type="entry name" value="AC_1"/>
    <property type="match status" value="1"/>
</dbReference>
<keyword evidence="4" id="KW-1185">Reference proteome</keyword>
<protein>
    <submittedName>
        <fullName evidence="3">Autotransporter</fullName>
    </submittedName>
</protein>
<accession>A0AAV5N141</accession>